<protein>
    <submittedName>
        <fullName evidence="2">Uncharacterized protein</fullName>
    </submittedName>
</protein>
<accession>A0A2I2GHA5</accession>
<sequence length="136" mass="14854">MRFTSLVAAAMALAPSVYGYGVFTAHLSEHEGCHPGDWPNEPLDSPEATALTPDTCAKVSTKHSFPIDAYSLSVEAVTKDATFDCHGVGIFSNDECIGYPELIVPIKPLDTHVQTPCFSDVHYDRHLSLKLYCSEH</sequence>
<evidence type="ECO:0000313" key="2">
    <source>
        <dbReference type="EMBL" id="PLB52263.1"/>
    </source>
</evidence>
<organism evidence="2 3">
    <name type="scientific">Aspergillus steynii IBT 23096</name>
    <dbReference type="NCBI Taxonomy" id="1392250"/>
    <lineage>
        <taxon>Eukaryota</taxon>
        <taxon>Fungi</taxon>
        <taxon>Dikarya</taxon>
        <taxon>Ascomycota</taxon>
        <taxon>Pezizomycotina</taxon>
        <taxon>Eurotiomycetes</taxon>
        <taxon>Eurotiomycetidae</taxon>
        <taxon>Eurotiales</taxon>
        <taxon>Aspergillaceae</taxon>
        <taxon>Aspergillus</taxon>
        <taxon>Aspergillus subgen. Circumdati</taxon>
    </lineage>
</organism>
<dbReference type="VEuPathDB" id="FungiDB:P170DRAFT_423153"/>
<feature type="signal peptide" evidence="1">
    <location>
        <begin position="1"/>
        <end position="19"/>
    </location>
</feature>
<comment type="caution">
    <text evidence="2">The sequence shown here is derived from an EMBL/GenBank/DDBJ whole genome shotgun (WGS) entry which is preliminary data.</text>
</comment>
<keyword evidence="1" id="KW-0732">Signal</keyword>
<gene>
    <name evidence="2" type="ORF">P170DRAFT_423153</name>
</gene>
<keyword evidence="3" id="KW-1185">Reference proteome</keyword>
<feature type="chain" id="PRO_5014128227" evidence="1">
    <location>
        <begin position="20"/>
        <end position="136"/>
    </location>
</feature>
<reference evidence="2 3" key="1">
    <citation type="submission" date="2016-12" db="EMBL/GenBank/DDBJ databases">
        <title>The genomes of Aspergillus section Nigri reveals drivers in fungal speciation.</title>
        <authorList>
            <consortium name="DOE Joint Genome Institute"/>
            <person name="Vesth T.C."/>
            <person name="Nybo J."/>
            <person name="Theobald S."/>
            <person name="Brandl J."/>
            <person name="Frisvad J.C."/>
            <person name="Nielsen K.F."/>
            <person name="Lyhne E.K."/>
            <person name="Kogle M.E."/>
            <person name="Kuo A."/>
            <person name="Riley R."/>
            <person name="Clum A."/>
            <person name="Nolan M."/>
            <person name="Lipzen A."/>
            <person name="Salamov A."/>
            <person name="Henrissat B."/>
            <person name="Wiebenga A."/>
            <person name="De Vries R.P."/>
            <person name="Grigoriev I.V."/>
            <person name="Mortensen U.H."/>
            <person name="Andersen M.R."/>
            <person name="Baker S.E."/>
        </authorList>
    </citation>
    <scope>NUCLEOTIDE SEQUENCE [LARGE SCALE GENOMIC DNA]</scope>
    <source>
        <strain evidence="2 3">IBT 23096</strain>
    </source>
</reference>
<evidence type="ECO:0000313" key="3">
    <source>
        <dbReference type="Proteomes" id="UP000234275"/>
    </source>
</evidence>
<dbReference type="Proteomes" id="UP000234275">
    <property type="component" value="Unassembled WGS sequence"/>
</dbReference>
<dbReference type="EMBL" id="MSFO01000002">
    <property type="protein sequence ID" value="PLB52263.1"/>
    <property type="molecule type" value="Genomic_DNA"/>
</dbReference>
<evidence type="ECO:0000256" key="1">
    <source>
        <dbReference type="SAM" id="SignalP"/>
    </source>
</evidence>
<dbReference type="AlphaFoldDB" id="A0A2I2GHA5"/>
<dbReference type="GeneID" id="36555184"/>
<dbReference type="RefSeq" id="XP_024707565.1">
    <property type="nucleotide sequence ID" value="XM_024847485.1"/>
</dbReference>
<dbReference type="OrthoDB" id="4380184at2759"/>
<name>A0A2I2GHA5_9EURO</name>
<proteinExistence type="predicted"/>